<proteinExistence type="inferred from homology"/>
<dbReference type="Gene3D" id="1.10.472.10">
    <property type="entry name" value="Cyclin-like"/>
    <property type="match status" value="2"/>
</dbReference>
<evidence type="ECO:0000256" key="2">
    <source>
        <dbReference type="SAM" id="Coils"/>
    </source>
</evidence>
<dbReference type="KEGG" id="ptm:GSPATT00034547001"/>
<dbReference type="GO" id="GO:0016538">
    <property type="term" value="F:cyclin-dependent protein serine/threonine kinase regulator activity"/>
    <property type="evidence" value="ECO:0000318"/>
    <property type="project" value="GO_Central"/>
</dbReference>
<dbReference type="InterPro" id="IPR039361">
    <property type="entry name" value="Cyclin"/>
</dbReference>
<feature type="domain" description="Cyclin-like" evidence="3">
    <location>
        <begin position="179"/>
        <end position="267"/>
    </location>
</feature>
<dbReference type="SMART" id="SM00385">
    <property type="entry name" value="CYCLIN"/>
    <property type="match status" value="1"/>
</dbReference>
<dbReference type="Pfam" id="PF00134">
    <property type="entry name" value="Cyclin_N"/>
    <property type="match status" value="1"/>
</dbReference>
<dbReference type="RefSeq" id="XP_001432466.1">
    <property type="nucleotide sequence ID" value="XM_001432429.2"/>
</dbReference>
<feature type="coiled-coil region" evidence="2">
    <location>
        <begin position="339"/>
        <end position="366"/>
    </location>
</feature>
<dbReference type="Proteomes" id="UP000000600">
    <property type="component" value="Unassembled WGS sequence"/>
</dbReference>
<dbReference type="SUPFAM" id="SSF47954">
    <property type="entry name" value="Cyclin-like"/>
    <property type="match status" value="1"/>
</dbReference>
<dbReference type="InParanoid" id="A0C2Q2"/>
<name>A0C2Q2_PARTE</name>
<protein>
    <recommendedName>
        <fullName evidence="3">Cyclin-like domain-containing protein</fullName>
    </recommendedName>
</protein>
<dbReference type="STRING" id="5888.A0C2Q2"/>
<dbReference type="GO" id="GO:0005634">
    <property type="term" value="C:nucleus"/>
    <property type="evidence" value="ECO:0000318"/>
    <property type="project" value="GO_Central"/>
</dbReference>
<accession>A0C2Q2</accession>
<dbReference type="GeneID" id="5018251"/>
<dbReference type="EMBL" id="CT868036">
    <property type="protein sequence ID" value="CAK65069.1"/>
    <property type="molecule type" value="Genomic_DNA"/>
</dbReference>
<dbReference type="eggNOG" id="KOG0653">
    <property type="taxonomic scope" value="Eukaryota"/>
</dbReference>
<dbReference type="HOGENOM" id="CLU_056858_0_0_1"/>
<comment type="similarity">
    <text evidence="1">Belongs to the cyclin family.</text>
</comment>
<sequence length="405" mass="48089">MNIDKYQGDSIGLRLRVQRKTNTLWNIKFIKLQQIIFQQFLSDFLTQFQHVKKILSYSLLLNSLEQKYHFMFKSQLYSEQIPTEKIKKRKNSYIDSSHSTEIQENGFIEMLELINLENKVQVESDYLEGLLDPSVKRIVDYNNCYNKELFDSLIQDRIDLGNSLAKHLINDKSRALMVDWMIKVFGCRNFTNENTFFRAVNLMDAYLKNTEQQYNDSDIYLIGVTCIFIASKVEDIECFDIETIIIDLSHNKFSAYQIKTMEKDILETLNYNTNFPTLNEYLQYLKFQLFGQSQNQSVQSIYDTASHILKLCCHDFQMMQCQQMLLAASILGYTIYKYIELHQSSKEEQEKKNKNQKQQINNLIRIGQLKFDEYLNCFKKVEQVISFFERQYPRCVNLQKINIQN</sequence>
<dbReference type="OrthoDB" id="313090at2759"/>
<evidence type="ECO:0000256" key="1">
    <source>
        <dbReference type="RuleBase" id="RU000383"/>
    </source>
</evidence>
<reference evidence="4 5" key="1">
    <citation type="journal article" date="2006" name="Nature">
        <title>Global trends of whole-genome duplications revealed by the ciliate Paramecium tetraurelia.</title>
        <authorList>
            <consortium name="Genoscope"/>
            <person name="Aury J.-M."/>
            <person name="Jaillon O."/>
            <person name="Duret L."/>
            <person name="Noel B."/>
            <person name="Jubin C."/>
            <person name="Porcel B.M."/>
            <person name="Segurens B."/>
            <person name="Daubin V."/>
            <person name="Anthouard V."/>
            <person name="Aiach N."/>
            <person name="Arnaiz O."/>
            <person name="Billaut A."/>
            <person name="Beisson J."/>
            <person name="Blanc I."/>
            <person name="Bouhouche K."/>
            <person name="Camara F."/>
            <person name="Duharcourt S."/>
            <person name="Guigo R."/>
            <person name="Gogendeau D."/>
            <person name="Katinka M."/>
            <person name="Keller A.-M."/>
            <person name="Kissmehl R."/>
            <person name="Klotz C."/>
            <person name="Koll F."/>
            <person name="Le Moue A."/>
            <person name="Lepere C."/>
            <person name="Malinsky S."/>
            <person name="Nowacki M."/>
            <person name="Nowak J.K."/>
            <person name="Plattner H."/>
            <person name="Poulain J."/>
            <person name="Ruiz F."/>
            <person name="Serrano V."/>
            <person name="Zagulski M."/>
            <person name="Dessen P."/>
            <person name="Betermier M."/>
            <person name="Weissenbach J."/>
            <person name="Scarpelli C."/>
            <person name="Schachter V."/>
            <person name="Sperling L."/>
            <person name="Meyer E."/>
            <person name="Cohen J."/>
            <person name="Wincker P."/>
        </authorList>
    </citation>
    <scope>NUCLEOTIDE SEQUENCE [LARGE SCALE GENOMIC DNA]</scope>
    <source>
        <strain evidence="4 5">Stock d4-2</strain>
    </source>
</reference>
<dbReference type="OMA" id="NCYNKEL"/>
<gene>
    <name evidence="4" type="ORF">GSPATT00034547001</name>
</gene>
<evidence type="ECO:0000259" key="3">
    <source>
        <dbReference type="SMART" id="SM00385"/>
    </source>
</evidence>
<dbReference type="GO" id="GO:0000307">
    <property type="term" value="C:cyclin-dependent protein kinase holoenzyme complex"/>
    <property type="evidence" value="ECO:0000318"/>
    <property type="project" value="GO_Central"/>
</dbReference>
<dbReference type="GO" id="GO:0000082">
    <property type="term" value="P:G1/S transition of mitotic cell cycle"/>
    <property type="evidence" value="ECO:0000318"/>
    <property type="project" value="GO_Central"/>
</dbReference>
<keyword evidence="2" id="KW-0175">Coiled coil</keyword>
<dbReference type="InterPro" id="IPR036915">
    <property type="entry name" value="Cyclin-like_sf"/>
</dbReference>
<dbReference type="GO" id="GO:0005737">
    <property type="term" value="C:cytoplasm"/>
    <property type="evidence" value="ECO:0000318"/>
    <property type="project" value="GO_Central"/>
</dbReference>
<dbReference type="InterPro" id="IPR013763">
    <property type="entry name" value="Cyclin-like_dom"/>
</dbReference>
<dbReference type="PANTHER" id="PTHR10177">
    <property type="entry name" value="CYCLINS"/>
    <property type="match status" value="1"/>
</dbReference>
<evidence type="ECO:0000313" key="4">
    <source>
        <dbReference type="EMBL" id="CAK65069.1"/>
    </source>
</evidence>
<keyword evidence="1" id="KW-0195">Cyclin</keyword>
<evidence type="ECO:0000313" key="5">
    <source>
        <dbReference type="Proteomes" id="UP000000600"/>
    </source>
</evidence>
<keyword evidence="5" id="KW-1185">Reference proteome</keyword>
<organism evidence="4 5">
    <name type="scientific">Paramecium tetraurelia</name>
    <dbReference type="NCBI Taxonomy" id="5888"/>
    <lineage>
        <taxon>Eukaryota</taxon>
        <taxon>Sar</taxon>
        <taxon>Alveolata</taxon>
        <taxon>Ciliophora</taxon>
        <taxon>Intramacronucleata</taxon>
        <taxon>Oligohymenophorea</taxon>
        <taxon>Peniculida</taxon>
        <taxon>Parameciidae</taxon>
        <taxon>Paramecium</taxon>
    </lineage>
</organism>
<dbReference type="AlphaFoldDB" id="A0C2Q2"/>
<dbReference type="FunFam" id="1.10.472.10:FF:000373">
    <property type="entry name" value="Uncharacterized protein"/>
    <property type="match status" value="1"/>
</dbReference>
<dbReference type="InterPro" id="IPR006671">
    <property type="entry name" value="Cyclin_N"/>
</dbReference>
<dbReference type="FunFam" id="1.10.472.10:FF:000089">
    <property type="entry name" value="Cyclin, N-terminal domain containing protein"/>
    <property type="match status" value="1"/>
</dbReference>